<dbReference type="Proteomes" id="UP000053354">
    <property type="component" value="Chromosome"/>
</dbReference>
<dbReference type="InterPro" id="IPR015424">
    <property type="entry name" value="PyrdxlP-dep_Trfase"/>
</dbReference>
<reference evidence="7" key="1">
    <citation type="submission" date="2016-10" db="EMBL/GenBank/DDBJ databases">
        <authorList>
            <person name="See-Too W.S."/>
        </authorList>
    </citation>
    <scope>NUCLEOTIDE SEQUENCE</scope>
    <source>
        <strain evidence="7">L10.15</strain>
    </source>
</reference>
<dbReference type="PANTHER" id="PTHR43525:SF1">
    <property type="entry name" value="PROTEIN MALY"/>
    <property type="match status" value="1"/>
</dbReference>
<evidence type="ECO:0000313" key="7">
    <source>
        <dbReference type="EMBL" id="ANU27092.1"/>
    </source>
</evidence>
<dbReference type="GO" id="GO:0047804">
    <property type="term" value="F:cysteine-S-conjugate beta-lyase activity"/>
    <property type="evidence" value="ECO:0007669"/>
    <property type="project" value="UniProtKB-EC"/>
</dbReference>
<dbReference type="RefSeq" id="WP_049693702.1">
    <property type="nucleotide sequence ID" value="NZ_CP016540.2"/>
</dbReference>
<dbReference type="KEGG" id="pll:I858_008820"/>
<evidence type="ECO:0000256" key="2">
    <source>
        <dbReference type="ARBA" id="ARBA00012224"/>
    </source>
</evidence>
<organism evidence="7 8">
    <name type="scientific">Planococcus versutus</name>
    <dbReference type="NCBI Taxonomy" id="1302659"/>
    <lineage>
        <taxon>Bacteria</taxon>
        <taxon>Bacillati</taxon>
        <taxon>Bacillota</taxon>
        <taxon>Bacilli</taxon>
        <taxon>Bacillales</taxon>
        <taxon>Caryophanaceae</taxon>
        <taxon>Planococcus</taxon>
    </lineage>
</organism>
<comment type="similarity">
    <text evidence="5">Belongs to the class-II pyridoxal-phosphate-dependent aminotransferase family. MalY/PatB cystathionine beta-lyase subfamily.</text>
</comment>
<dbReference type="InterPro" id="IPR004839">
    <property type="entry name" value="Aminotransferase_I/II_large"/>
</dbReference>
<evidence type="ECO:0000259" key="6">
    <source>
        <dbReference type="Pfam" id="PF00155"/>
    </source>
</evidence>
<dbReference type="OrthoDB" id="9802872at2"/>
<dbReference type="InterPro" id="IPR051798">
    <property type="entry name" value="Class-II_PLP-Dep_Aminotrans"/>
</dbReference>
<dbReference type="PANTHER" id="PTHR43525">
    <property type="entry name" value="PROTEIN MALY"/>
    <property type="match status" value="1"/>
</dbReference>
<accession>A0A1B1S1M8</accession>
<evidence type="ECO:0000256" key="3">
    <source>
        <dbReference type="ARBA" id="ARBA00022898"/>
    </source>
</evidence>
<dbReference type="InterPro" id="IPR015421">
    <property type="entry name" value="PyrdxlP-dep_Trfase_major"/>
</dbReference>
<feature type="domain" description="Aminotransferase class I/classII large" evidence="6">
    <location>
        <begin position="40"/>
        <end position="384"/>
    </location>
</feature>
<dbReference type="STRING" id="1302659.I858_008820"/>
<comment type="cofactor">
    <cofactor evidence="1">
        <name>pyridoxal 5'-phosphate</name>
        <dbReference type="ChEBI" id="CHEBI:597326"/>
    </cofactor>
</comment>
<dbReference type="NCBIfam" id="TIGR04350">
    <property type="entry name" value="C_S_lyase_PatB"/>
    <property type="match status" value="1"/>
</dbReference>
<dbReference type="AlphaFoldDB" id="A0A1B1S1M8"/>
<dbReference type="EMBL" id="CP016540">
    <property type="protein sequence ID" value="ANU27092.1"/>
    <property type="molecule type" value="Genomic_DNA"/>
</dbReference>
<keyword evidence="8" id="KW-1185">Reference proteome</keyword>
<dbReference type="InterPro" id="IPR015422">
    <property type="entry name" value="PyrdxlP-dep_Trfase_small"/>
</dbReference>
<evidence type="ECO:0000256" key="4">
    <source>
        <dbReference type="ARBA" id="ARBA00023239"/>
    </source>
</evidence>
<dbReference type="Pfam" id="PF00155">
    <property type="entry name" value="Aminotran_1_2"/>
    <property type="match status" value="1"/>
</dbReference>
<protein>
    <recommendedName>
        <fullName evidence="2">cysteine-S-conjugate beta-lyase</fullName>
        <ecNumber evidence="2">4.4.1.13</ecNumber>
    </recommendedName>
</protein>
<gene>
    <name evidence="7" type="ORF">I858_008820</name>
</gene>
<keyword evidence="4" id="KW-0456">Lyase</keyword>
<name>A0A1B1S1M8_9BACL</name>
<dbReference type="InterPro" id="IPR027619">
    <property type="entry name" value="C-S_lyase_PatB-like"/>
</dbReference>
<dbReference type="GO" id="GO:0030170">
    <property type="term" value="F:pyridoxal phosphate binding"/>
    <property type="evidence" value="ECO:0007669"/>
    <property type="project" value="InterPro"/>
</dbReference>
<dbReference type="SUPFAM" id="SSF53383">
    <property type="entry name" value="PLP-dependent transferases"/>
    <property type="match status" value="1"/>
</dbReference>
<dbReference type="Gene3D" id="3.90.1150.10">
    <property type="entry name" value="Aspartate Aminotransferase, domain 1"/>
    <property type="match status" value="1"/>
</dbReference>
<proteinExistence type="inferred from homology"/>
<sequence length="394" mass="44408">MNSFQQVYDRKNTRSVKWDTLGAIYGLEETSDILPMWIADMDFSAPPAVLKALHDRVEHSIFGYSFMCEECRTAVINWQAKRNDWQIDKDWMLFHQGIIPAIASIIETFTEKHDKIVVTPPVYPPFFQLAEHQDRQVLYSPLVVQNGQYTIDFNDFEEKLQEAALFILCNPHNPGGRVWTVDELTEIIRLCAKYDVLIISDEIHGDLMIGESRHTPLAKIAGSESNRIFTCLAPTKTFNLAGIQVAMIVATDKDKRAKLEKHALAHGSGMLNAFAPTALTAAYNDSEKWLERMLVTISDNIDFASSALEEKIPGLHVMKPQSTYLLWIDYRKLDLTEEEVMKKLLLTGKVALEPGSKYGPAGLGYLRLNAACPRTTLSEGIDRIVLALTSTTQD</sequence>
<keyword evidence="3" id="KW-0663">Pyridoxal phosphate</keyword>
<dbReference type="EC" id="4.4.1.13" evidence="2"/>
<dbReference type="Gene3D" id="3.40.640.10">
    <property type="entry name" value="Type I PLP-dependent aspartate aminotransferase-like (Major domain)"/>
    <property type="match status" value="1"/>
</dbReference>
<evidence type="ECO:0000313" key="8">
    <source>
        <dbReference type="Proteomes" id="UP000053354"/>
    </source>
</evidence>
<evidence type="ECO:0000256" key="1">
    <source>
        <dbReference type="ARBA" id="ARBA00001933"/>
    </source>
</evidence>
<evidence type="ECO:0000256" key="5">
    <source>
        <dbReference type="ARBA" id="ARBA00037974"/>
    </source>
</evidence>
<dbReference type="CDD" id="cd00609">
    <property type="entry name" value="AAT_like"/>
    <property type="match status" value="1"/>
</dbReference>